<keyword evidence="1" id="KW-1133">Transmembrane helix</keyword>
<organism evidence="2 3">
    <name type="scientific">Flavobacterium nackdongense</name>
    <dbReference type="NCBI Taxonomy" id="2547394"/>
    <lineage>
        <taxon>Bacteria</taxon>
        <taxon>Pseudomonadati</taxon>
        <taxon>Bacteroidota</taxon>
        <taxon>Flavobacteriia</taxon>
        <taxon>Flavobacteriales</taxon>
        <taxon>Flavobacteriaceae</taxon>
        <taxon>Flavobacterium</taxon>
    </lineage>
</organism>
<dbReference type="OrthoDB" id="1467828at2"/>
<dbReference type="GO" id="GO:0016757">
    <property type="term" value="F:glycosyltransferase activity"/>
    <property type="evidence" value="ECO:0007669"/>
    <property type="project" value="UniProtKB-KW"/>
</dbReference>
<reference evidence="3" key="1">
    <citation type="submission" date="2019-03" db="EMBL/GenBank/DDBJ databases">
        <title>Flavobacterium sp.</title>
        <authorList>
            <person name="Kim H."/>
        </authorList>
    </citation>
    <scope>NUCLEOTIDE SEQUENCE [LARGE SCALE GENOMIC DNA]</scope>
    <source>
        <strain evidence="3">GS13</strain>
    </source>
</reference>
<dbReference type="AlphaFoldDB" id="A0A4P6YFT7"/>
<keyword evidence="1" id="KW-0472">Membrane</keyword>
<dbReference type="RefSeq" id="WP_133276822.1">
    <property type="nucleotide sequence ID" value="NZ_CP037933.1"/>
</dbReference>
<dbReference type="EMBL" id="CP037933">
    <property type="protein sequence ID" value="QBN19303.1"/>
    <property type="molecule type" value="Genomic_DNA"/>
</dbReference>
<keyword evidence="1" id="KW-0812">Transmembrane</keyword>
<evidence type="ECO:0000313" key="2">
    <source>
        <dbReference type="EMBL" id="QBN19303.1"/>
    </source>
</evidence>
<gene>
    <name evidence="2" type="ORF">E1750_10980</name>
</gene>
<dbReference type="Pfam" id="PF19868">
    <property type="entry name" value="DUF6341"/>
    <property type="match status" value="1"/>
</dbReference>
<evidence type="ECO:0000256" key="1">
    <source>
        <dbReference type="SAM" id="Phobius"/>
    </source>
</evidence>
<feature type="transmembrane region" description="Helical" evidence="1">
    <location>
        <begin position="31"/>
        <end position="53"/>
    </location>
</feature>
<evidence type="ECO:0000313" key="3">
    <source>
        <dbReference type="Proteomes" id="UP000291124"/>
    </source>
</evidence>
<keyword evidence="3" id="KW-1185">Reference proteome</keyword>
<accession>A0A4P6YFT7</accession>
<dbReference type="Proteomes" id="UP000291124">
    <property type="component" value="Chromosome"/>
</dbReference>
<sequence>MKAFFEGIQWLFENILFILHDFLRALELDSWFAANIFNWGFMIICAVAIVYWCKQLMIFDEKGEENQDTTAHSFLK</sequence>
<keyword evidence="2" id="KW-0808">Transferase</keyword>
<proteinExistence type="predicted"/>
<keyword evidence="2" id="KW-0328">Glycosyltransferase</keyword>
<dbReference type="InterPro" id="IPR045922">
    <property type="entry name" value="DUF6341"/>
</dbReference>
<dbReference type="KEGG" id="fnk:E1750_10980"/>
<protein>
    <submittedName>
        <fullName evidence="2">Uracil phosphoribosyltransferase</fullName>
    </submittedName>
</protein>
<name>A0A4P6YFT7_9FLAO</name>